<gene>
    <name evidence="1" type="ORF">RT97_07490</name>
</gene>
<dbReference type="RefSeq" id="WP_042578151.1">
    <property type="nucleotide sequence ID" value="NZ_JXQQ01000014.1"/>
</dbReference>
<dbReference type="AlphaFoldDB" id="A0A0D0LZ15"/>
<evidence type="ECO:0000313" key="1">
    <source>
        <dbReference type="EMBL" id="KIQ34613.1"/>
    </source>
</evidence>
<protein>
    <submittedName>
        <fullName evidence="1">Uncharacterized protein</fullName>
    </submittedName>
</protein>
<organism evidence="1 2">
    <name type="scientific">Variovorax paradoxus</name>
    <dbReference type="NCBI Taxonomy" id="34073"/>
    <lineage>
        <taxon>Bacteria</taxon>
        <taxon>Pseudomonadati</taxon>
        <taxon>Pseudomonadota</taxon>
        <taxon>Betaproteobacteria</taxon>
        <taxon>Burkholderiales</taxon>
        <taxon>Comamonadaceae</taxon>
        <taxon>Variovorax</taxon>
    </lineage>
</organism>
<comment type="caution">
    <text evidence="1">The sequence shown here is derived from an EMBL/GenBank/DDBJ whole genome shotgun (WGS) entry which is preliminary data.</text>
</comment>
<dbReference type="Proteomes" id="UP000032067">
    <property type="component" value="Unassembled WGS sequence"/>
</dbReference>
<evidence type="ECO:0000313" key="2">
    <source>
        <dbReference type="Proteomes" id="UP000032067"/>
    </source>
</evidence>
<proteinExistence type="predicted"/>
<reference evidence="1 2" key="1">
    <citation type="submission" date="2014-12" db="EMBL/GenBank/DDBJ databases">
        <title>16Stimator: statistical estimation of ribosomal gene copy numbers from draft genome assemblies.</title>
        <authorList>
            <person name="Perisin M.A."/>
            <person name="Vetter M."/>
            <person name="Gilbert J.A."/>
            <person name="Bergelson J."/>
        </authorList>
    </citation>
    <scope>NUCLEOTIDE SEQUENCE [LARGE SCALE GENOMIC DNA]</scope>
    <source>
        <strain evidence="1 2">MEDvA23</strain>
    </source>
</reference>
<sequence>MKQIAIVIVLCVGAWYFFIGGRKLDEPMVRDYYQKEARAISANDAYQLCKQLSRKAVIESKTTMMGKTVESTHNRDEACEAQHKTFEKLRAVSDQVGSIMAIEYDYQIDSVELTPDRKSATVQGTNVIKMGESILQFKTSFTQRLERELGQVRLVHSEEATVVRVGGRGAMSQSEFFRK</sequence>
<name>A0A0D0LZ15_VARPD</name>
<dbReference type="OrthoDB" id="8810923at2"/>
<accession>A0A0D0LZ15</accession>
<dbReference type="EMBL" id="JXQQ01000014">
    <property type="protein sequence ID" value="KIQ34613.1"/>
    <property type="molecule type" value="Genomic_DNA"/>
</dbReference>